<dbReference type="RefSeq" id="WP_159451637.1">
    <property type="nucleotide sequence ID" value="NZ_FWXT01000001.1"/>
</dbReference>
<evidence type="ECO:0000256" key="5">
    <source>
        <dbReference type="ARBA" id="ARBA00023136"/>
    </source>
</evidence>
<evidence type="ECO:0000256" key="2">
    <source>
        <dbReference type="ARBA" id="ARBA00022448"/>
    </source>
</evidence>
<proteinExistence type="inferred from homology"/>
<sequence length="1196" mass="134504">MYKLYYNYAVENNTVLNTCLLNRQQQPSLLQRTELKKWLMRINFTCIMLLFAFMQSALATRGQRINLSYKNASIESVFNDIRKQSGYDFIYPKSLVKGSKLVSIQARNEMLRDVLNQLFIDQLFTYTLENRTIILKEKEKTVTERIREIFAQSIDVKGRVLAEDGEPLAGANVQVKGYKINVLTNKKGEFSLKDLPDNATLVISYVGFATKEIRLGNRPQDLGDIKLVMSMSELAEVALVINTGYQKLSQERATGSYGVVTTERLESRLATDLRSALEGQLTGVVLDKKGNIEVRGVSTFIAAEKNPLVVVDGYPIEGGIENINPLNVSSITVLKDGVAASIYGSRAANGVIVVTTKTGTAGGPKLTYNGLVNFVSMPNLDDLNRASTSDYIDAELDLFRQNPNGPSTVSKGNMSRVTYLMMQVRENKISEAEAMAEINRLRNVNGLKQFEDQFFRPEFSNQHNINISGATEKNNYNVALNLLDTRENFIQSNSTRLILDIKNEWKPFKFLTAGVLLNAVYNNRLTPYRDYTSLIGYNSASVLQPYTELLNGNGNPAAVWGLSQYKQDTYKKTPGMKDWTNVPLNDISKETRRNVDFQTRIGGFLRAELFEGLTAELGGSWQRGSTQVKELRDADSYGVRIAYNDATSLKNIANHYLPDGGIIDESRNINQNWTLRSQLNYNRSFNNYKHRITALVGNEVRKLTFDNNRIETRVGYNAIAGSFVPMNLKDYNAGQYNADMLMGRNISLNPGSYQYRDNRFVSWYGNASYEYDNRFILSGSIRMDLTNFFGTDPKYRYRPLWSIGGTYKMAEEAFFRNDWVSRLNVRASYGVSGNISLNQGPFLILSTGAFNNTTGGVSYGVASPPNNQLRWERTKIVNLGIDFSAWNSRFNASIDYYTKNSTDLLAAEAADPTSGFATVTKNAGKMSNSGVEIALNADLIRNRNFRWNIGPNFSYNYNNVKSYNVVRNYASSYATANGILVAGYPADGLWGYRFAGLNNLGEAQVYNAANNIIKPGDATTADVVYQGTLRPKFDLSLSNTFKYKNWDLTMLFISKLGHKYRKDNFSGSNYLNRHVAERWQKPGDELNTIYPVLREWNMDMFTFPYVDALIGNAGYVKLRDLTLSYNLERFAKKIKMSNAKVFVQGRNLFRITAKGTDIDPETAEVNTTGGTGAATEQGFTSLPLPREIFFGLTFSF</sequence>
<dbReference type="AlphaFoldDB" id="A0A1W1ZK49"/>
<keyword evidence="2 7" id="KW-0813">Transport</keyword>
<dbReference type="Proteomes" id="UP000192756">
    <property type="component" value="Unassembled WGS sequence"/>
</dbReference>
<dbReference type="Gene3D" id="2.170.130.10">
    <property type="entry name" value="TonB-dependent receptor, plug domain"/>
    <property type="match status" value="1"/>
</dbReference>
<dbReference type="Gene3D" id="2.60.40.1120">
    <property type="entry name" value="Carboxypeptidase-like, regulatory domain"/>
    <property type="match status" value="1"/>
</dbReference>
<dbReference type="NCBIfam" id="TIGR04057">
    <property type="entry name" value="SusC_RagA_signa"/>
    <property type="match status" value="1"/>
</dbReference>
<feature type="transmembrane region" description="Helical" evidence="8">
    <location>
        <begin position="38"/>
        <end position="58"/>
    </location>
</feature>
<evidence type="ECO:0000259" key="9">
    <source>
        <dbReference type="Pfam" id="PF07715"/>
    </source>
</evidence>
<dbReference type="InterPro" id="IPR036942">
    <property type="entry name" value="Beta-barrel_TonB_sf"/>
</dbReference>
<keyword evidence="8" id="KW-1133">Transmembrane helix</keyword>
<evidence type="ECO:0000256" key="3">
    <source>
        <dbReference type="ARBA" id="ARBA00022452"/>
    </source>
</evidence>
<comment type="similarity">
    <text evidence="7">Belongs to the TonB-dependent receptor family.</text>
</comment>
<dbReference type="InterPro" id="IPR037066">
    <property type="entry name" value="Plug_dom_sf"/>
</dbReference>
<dbReference type="InterPro" id="IPR023996">
    <property type="entry name" value="TonB-dep_OMP_SusC/RagA"/>
</dbReference>
<evidence type="ECO:0000256" key="4">
    <source>
        <dbReference type="ARBA" id="ARBA00022692"/>
    </source>
</evidence>
<dbReference type="STRING" id="151894.SAMN04488524_0785"/>
<feature type="domain" description="TonB-dependent receptor plug" evidence="9">
    <location>
        <begin position="250"/>
        <end position="351"/>
    </location>
</feature>
<dbReference type="Gene3D" id="2.40.170.20">
    <property type="entry name" value="TonB-dependent receptor, beta-barrel domain"/>
    <property type="match status" value="1"/>
</dbReference>
<keyword evidence="3 7" id="KW-1134">Transmembrane beta strand</keyword>
<dbReference type="EMBL" id="FWXT01000001">
    <property type="protein sequence ID" value="SMC48582.1"/>
    <property type="molecule type" value="Genomic_DNA"/>
</dbReference>
<evidence type="ECO:0000313" key="11">
    <source>
        <dbReference type="Proteomes" id="UP000192756"/>
    </source>
</evidence>
<reference evidence="11" key="1">
    <citation type="submission" date="2017-04" db="EMBL/GenBank/DDBJ databases">
        <authorList>
            <person name="Varghese N."/>
            <person name="Submissions S."/>
        </authorList>
    </citation>
    <scope>NUCLEOTIDE SEQUENCE [LARGE SCALE GENOMIC DNA]</scope>
    <source>
        <strain evidence="11">DSM 12126</strain>
    </source>
</reference>
<keyword evidence="5 7" id="KW-0472">Membrane</keyword>
<dbReference type="Pfam" id="PF13715">
    <property type="entry name" value="CarbopepD_reg_2"/>
    <property type="match status" value="1"/>
</dbReference>
<keyword evidence="11" id="KW-1185">Reference proteome</keyword>
<dbReference type="SUPFAM" id="SSF56935">
    <property type="entry name" value="Porins"/>
    <property type="match status" value="1"/>
</dbReference>
<keyword evidence="6 7" id="KW-0998">Cell outer membrane</keyword>
<accession>A0A1W1ZK49</accession>
<dbReference type="GO" id="GO:0009279">
    <property type="term" value="C:cell outer membrane"/>
    <property type="evidence" value="ECO:0007669"/>
    <property type="project" value="UniProtKB-SubCell"/>
</dbReference>
<dbReference type="PROSITE" id="PS52016">
    <property type="entry name" value="TONB_DEPENDENT_REC_3"/>
    <property type="match status" value="1"/>
</dbReference>
<dbReference type="InterPro" id="IPR012910">
    <property type="entry name" value="Plug_dom"/>
</dbReference>
<dbReference type="InterPro" id="IPR008969">
    <property type="entry name" value="CarboxyPept-like_regulatory"/>
</dbReference>
<organism evidence="10 11">
    <name type="scientific">Pedobacter africanus</name>
    <dbReference type="NCBI Taxonomy" id="151894"/>
    <lineage>
        <taxon>Bacteria</taxon>
        <taxon>Pseudomonadati</taxon>
        <taxon>Bacteroidota</taxon>
        <taxon>Sphingobacteriia</taxon>
        <taxon>Sphingobacteriales</taxon>
        <taxon>Sphingobacteriaceae</taxon>
        <taxon>Pedobacter</taxon>
    </lineage>
</organism>
<keyword evidence="4 7" id="KW-0812">Transmembrane</keyword>
<comment type="subcellular location">
    <subcellularLocation>
        <location evidence="1 7">Cell outer membrane</location>
        <topology evidence="1 7">Multi-pass membrane protein</topology>
    </subcellularLocation>
</comment>
<dbReference type="InterPro" id="IPR023997">
    <property type="entry name" value="TonB-dep_OMP_SusC/RagA_CS"/>
</dbReference>
<evidence type="ECO:0000256" key="7">
    <source>
        <dbReference type="PROSITE-ProRule" id="PRU01360"/>
    </source>
</evidence>
<dbReference type="OrthoDB" id="9768177at2"/>
<gene>
    <name evidence="10" type="ORF">SAMN04488524_0785</name>
</gene>
<evidence type="ECO:0000256" key="1">
    <source>
        <dbReference type="ARBA" id="ARBA00004571"/>
    </source>
</evidence>
<protein>
    <submittedName>
        <fullName evidence="10">TonB-linked outer membrane protein, SusC/RagA family</fullName>
    </submittedName>
</protein>
<evidence type="ECO:0000256" key="6">
    <source>
        <dbReference type="ARBA" id="ARBA00023237"/>
    </source>
</evidence>
<evidence type="ECO:0000256" key="8">
    <source>
        <dbReference type="SAM" id="Phobius"/>
    </source>
</evidence>
<name>A0A1W1ZK49_9SPHI</name>
<dbReference type="SUPFAM" id="SSF49464">
    <property type="entry name" value="Carboxypeptidase regulatory domain-like"/>
    <property type="match status" value="1"/>
</dbReference>
<evidence type="ECO:0000313" key="10">
    <source>
        <dbReference type="EMBL" id="SMC48582.1"/>
    </source>
</evidence>
<dbReference type="InterPro" id="IPR039426">
    <property type="entry name" value="TonB-dep_rcpt-like"/>
</dbReference>
<dbReference type="NCBIfam" id="TIGR04056">
    <property type="entry name" value="OMP_RagA_SusC"/>
    <property type="match status" value="1"/>
</dbReference>
<dbReference type="Pfam" id="PF07715">
    <property type="entry name" value="Plug"/>
    <property type="match status" value="1"/>
</dbReference>